<dbReference type="GO" id="GO:0005737">
    <property type="term" value="C:cytoplasm"/>
    <property type="evidence" value="ECO:0007669"/>
    <property type="project" value="UniProtKB-SubCell"/>
</dbReference>
<dbReference type="Pfam" id="PF00271">
    <property type="entry name" value="Helicase_C"/>
    <property type="match status" value="1"/>
</dbReference>
<dbReference type="InterPro" id="IPR027417">
    <property type="entry name" value="P-loop_NTPase"/>
</dbReference>
<dbReference type="PROSITE" id="PS51194">
    <property type="entry name" value="HELICASE_CTER"/>
    <property type="match status" value="1"/>
</dbReference>
<dbReference type="EC" id="3.6.4.-" evidence="13"/>
<dbReference type="Proteomes" id="UP000283295">
    <property type="component" value="Unassembled WGS sequence"/>
</dbReference>
<dbReference type="Pfam" id="PF00270">
    <property type="entry name" value="DEAD"/>
    <property type="match status" value="1"/>
</dbReference>
<evidence type="ECO:0000256" key="1">
    <source>
        <dbReference type="ARBA" id="ARBA00004496"/>
    </source>
</evidence>
<dbReference type="InterPro" id="IPR037235">
    <property type="entry name" value="TRCF-like_C_D7"/>
</dbReference>
<proteinExistence type="inferred from homology"/>
<evidence type="ECO:0000256" key="12">
    <source>
        <dbReference type="ARBA" id="ARBA00070128"/>
    </source>
</evidence>
<keyword evidence="9 13" id="KW-0234">DNA repair</keyword>
<comment type="function">
    <text evidence="13">Couples transcription and DNA repair by recognizing RNA polymerase (RNAP) stalled at DNA lesions. Mediates ATP-dependent release of RNAP and its truncated transcript from the DNA, and recruitment of nucleotide excision repair machinery to the damaged site.</text>
</comment>
<evidence type="ECO:0000256" key="10">
    <source>
        <dbReference type="ARBA" id="ARBA00061104"/>
    </source>
</evidence>
<dbReference type="NCBIfam" id="TIGR00580">
    <property type="entry name" value="mfd"/>
    <property type="match status" value="1"/>
</dbReference>
<dbReference type="InterPro" id="IPR003711">
    <property type="entry name" value="CarD-like/TRCF_RID"/>
</dbReference>
<dbReference type="Pfam" id="PF17757">
    <property type="entry name" value="UvrB_inter"/>
    <property type="match status" value="1"/>
</dbReference>
<dbReference type="InterPro" id="IPR014001">
    <property type="entry name" value="Helicase_ATP-bd"/>
</dbReference>
<gene>
    <name evidence="13 16" type="primary">mfd</name>
    <name evidence="16" type="ORF">DWX94_08935</name>
</gene>
<dbReference type="SUPFAM" id="SSF52540">
    <property type="entry name" value="P-loop containing nucleoside triphosphate hydrolases"/>
    <property type="match status" value="4"/>
</dbReference>
<dbReference type="SMART" id="SM00490">
    <property type="entry name" value="HELICc"/>
    <property type="match status" value="1"/>
</dbReference>
<keyword evidence="8 13" id="KW-0238">DNA-binding</keyword>
<dbReference type="SMART" id="SM00982">
    <property type="entry name" value="TRCF"/>
    <property type="match status" value="1"/>
</dbReference>
<dbReference type="InterPro" id="IPR005118">
    <property type="entry name" value="TRCF_C"/>
</dbReference>
<name>A0A412IR34_9FIRM</name>
<dbReference type="SUPFAM" id="SSF141259">
    <property type="entry name" value="CarD-like"/>
    <property type="match status" value="1"/>
</dbReference>
<comment type="similarity">
    <text evidence="11 13">In the C-terminal section; belongs to the helicase family. RecG subfamily.</text>
</comment>
<accession>A0A412IR34</accession>
<dbReference type="Gene3D" id="3.90.1150.50">
    <property type="entry name" value="Transcription-repair-coupling factor, D7 domain"/>
    <property type="match status" value="1"/>
</dbReference>
<dbReference type="Gene3D" id="3.40.50.11180">
    <property type="match status" value="1"/>
</dbReference>
<keyword evidence="4 13" id="KW-0227">DNA damage</keyword>
<dbReference type="Gene3D" id="2.40.10.170">
    <property type="match status" value="1"/>
</dbReference>
<evidence type="ECO:0000313" key="16">
    <source>
        <dbReference type="EMBL" id="RGS41205.1"/>
    </source>
</evidence>
<evidence type="ECO:0000256" key="8">
    <source>
        <dbReference type="ARBA" id="ARBA00023125"/>
    </source>
</evidence>
<comment type="caution">
    <text evidence="16">The sequence shown here is derived from an EMBL/GenBank/DDBJ whole genome shotgun (WGS) entry which is preliminary data.</text>
</comment>
<evidence type="ECO:0000256" key="4">
    <source>
        <dbReference type="ARBA" id="ARBA00022763"/>
    </source>
</evidence>
<evidence type="ECO:0000256" key="6">
    <source>
        <dbReference type="ARBA" id="ARBA00022806"/>
    </source>
</evidence>
<dbReference type="Pfam" id="PF03461">
    <property type="entry name" value="TRCF"/>
    <property type="match status" value="1"/>
</dbReference>
<keyword evidence="6" id="KW-0347">Helicase</keyword>
<dbReference type="SMART" id="SM01058">
    <property type="entry name" value="CarD_TRCF"/>
    <property type="match status" value="1"/>
</dbReference>
<evidence type="ECO:0000259" key="15">
    <source>
        <dbReference type="PROSITE" id="PS51194"/>
    </source>
</evidence>
<dbReference type="SMART" id="SM00487">
    <property type="entry name" value="DEXDc"/>
    <property type="match status" value="1"/>
</dbReference>
<dbReference type="OrthoDB" id="9804325at2"/>
<keyword evidence="7 13" id="KW-0067">ATP-binding</keyword>
<protein>
    <recommendedName>
        <fullName evidence="12 13">Transcription-repair-coupling factor</fullName>
        <shortName evidence="13">TRCF</shortName>
        <ecNumber evidence="13">3.6.4.-</ecNumber>
    </recommendedName>
</protein>
<dbReference type="InterPro" id="IPR004576">
    <property type="entry name" value="Mfd"/>
</dbReference>
<dbReference type="InterPro" id="IPR011545">
    <property type="entry name" value="DEAD/DEAH_box_helicase_dom"/>
</dbReference>
<dbReference type="PANTHER" id="PTHR47964:SF1">
    <property type="entry name" value="ATP-DEPENDENT DNA HELICASE HOMOLOG RECG, CHLOROPLASTIC"/>
    <property type="match status" value="1"/>
</dbReference>
<keyword evidence="2 13" id="KW-0963">Cytoplasm</keyword>
<dbReference type="GO" id="GO:0003678">
    <property type="term" value="F:DNA helicase activity"/>
    <property type="evidence" value="ECO:0007669"/>
    <property type="project" value="TreeGrafter"/>
</dbReference>
<dbReference type="InterPro" id="IPR047112">
    <property type="entry name" value="RecG/Mfd"/>
</dbReference>
<dbReference type="Pfam" id="PF02559">
    <property type="entry name" value="CarD_TRCF_RID"/>
    <property type="match status" value="1"/>
</dbReference>
<evidence type="ECO:0000256" key="13">
    <source>
        <dbReference type="HAMAP-Rule" id="MF_00969"/>
    </source>
</evidence>
<dbReference type="PROSITE" id="PS51192">
    <property type="entry name" value="HELICASE_ATP_BIND_1"/>
    <property type="match status" value="1"/>
</dbReference>
<dbReference type="SUPFAM" id="SSF143517">
    <property type="entry name" value="TRCF domain-like"/>
    <property type="match status" value="1"/>
</dbReference>
<dbReference type="HAMAP" id="MF_00969">
    <property type="entry name" value="TRCF"/>
    <property type="match status" value="1"/>
</dbReference>
<evidence type="ECO:0000256" key="11">
    <source>
        <dbReference type="ARBA" id="ARBA00061399"/>
    </source>
</evidence>
<dbReference type="CDD" id="cd17991">
    <property type="entry name" value="DEXHc_TRCF"/>
    <property type="match status" value="1"/>
</dbReference>
<evidence type="ECO:0000256" key="9">
    <source>
        <dbReference type="ARBA" id="ARBA00023204"/>
    </source>
</evidence>
<evidence type="ECO:0000256" key="2">
    <source>
        <dbReference type="ARBA" id="ARBA00022490"/>
    </source>
</evidence>
<evidence type="ECO:0000313" key="17">
    <source>
        <dbReference type="Proteomes" id="UP000283295"/>
    </source>
</evidence>
<feature type="domain" description="Helicase C-terminal" evidence="15">
    <location>
        <begin position="815"/>
        <end position="981"/>
    </location>
</feature>
<comment type="subcellular location">
    <subcellularLocation>
        <location evidence="1 13">Cytoplasm</location>
    </subcellularLocation>
</comment>
<reference evidence="16 17" key="1">
    <citation type="submission" date="2018-08" db="EMBL/GenBank/DDBJ databases">
        <title>A genome reference for cultivated species of the human gut microbiota.</title>
        <authorList>
            <person name="Zou Y."/>
            <person name="Xue W."/>
            <person name="Luo G."/>
        </authorList>
    </citation>
    <scope>NUCLEOTIDE SEQUENCE [LARGE SCALE GENOMIC DNA]</scope>
    <source>
        <strain evidence="16 17">AF22-21</strain>
    </source>
</reference>
<organism evidence="16 17">
    <name type="scientific">Coprococcus eutactus</name>
    <dbReference type="NCBI Taxonomy" id="33043"/>
    <lineage>
        <taxon>Bacteria</taxon>
        <taxon>Bacillati</taxon>
        <taxon>Bacillota</taxon>
        <taxon>Clostridia</taxon>
        <taxon>Lachnospirales</taxon>
        <taxon>Lachnospiraceae</taxon>
        <taxon>Coprococcus</taxon>
    </lineage>
</organism>
<dbReference type="GO" id="GO:0016787">
    <property type="term" value="F:hydrolase activity"/>
    <property type="evidence" value="ECO:0007669"/>
    <property type="project" value="UniProtKB-KW"/>
</dbReference>
<dbReference type="GO" id="GO:0003684">
    <property type="term" value="F:damaged DNA binding"/>
    <property type="evidence" value="ECO:0007669"/>
    <property type="project" value="InterPro"/>
</dbReference>
<sequence>MRVFQEPFEQLNIYRQIKDWLAAGDGFVEVIGSSMEGTDRVFLMNAVSDESLVKLVLTYSDKRAEQLYSDLRFYSRDVYMYPAKDILFFSADVHGNAITRKRMDVLRRLASGEPCTIVATVDALFDKIPALSYMNKYIINICTAQRLDVDDLRQKLSALGYDKVDNVEEPGQFAVRGGIIDIYPLTEECPYRIDMWDDEVDTIKTFDAESQRSIETVDSIVIYPAGEIVLSQDRINRGIRKIEAELKPYAQKLKESFHTEAYARIKREVAELKEQLTEFSAVYGVDSYVDYFYSDTVSLIDCLPDDSYVLIDETRKVSDRAATDETGFRSSMVHRLEGGYVLPGQMNVMYSYDDVIDKAKKYNVVGFDAFDGRDDRISYAHKTEIECHEVHSYRNSFDTLVEDIRSWKKNKNSVLFVSPSSVGAKRMVDNLMDADIICHYLSDADKVLTPREIAAMAGRLRSGFMIPAMHLVVVSEGDVFSSRSSSGKRTQKKLPYSGEIIKSFSDVSVGDYVVHEKYGIGVYKGIEKIEVDGALKDYLVIEYAEGGKLYVLASETDRIQKYRSKEGRPPKINRLGGNEWQKVRNRVKGHVDEVAEHLVNLYAERQSKEGYAYSPDSEWQKEFEETFPYKETDDQLRAIADVKADMESSRIMDRLVCGDVGFGKTEIAIRAAFKAVGDSRQVAYLVPTTILAEQHYETFTERMKDYPVVIRLLCRFCTQKEIKNTLRELKEGKVDIVIGTHRLLSKDVEFKNLGLLIIDEEQRFGVNHKEKIKEMKTNVDVLTLTATPIPRTLHMSLVGIRDMSLLEEAPVDRRPIQTYVMEYDKELAREAIARELARQGQVYYVYNRVNDIEQFTAEVQKLVPNANVEFAHGQMDGRTLEDIMYRFNKKEIDVLVCTTIIETGLDIPNANTIIIHDANNFGLAQLYQLRGRVGRSDRSAFAFMFYRRNKVISEVAEKRLRAIKEYTDLGSGVKISKADLNIRGAGSVLGESQSGNYEVVGYDLYCKMLNDAVRERRGDTVFHDYETEIDIPIDSFIPETYVKNDFIKLELCKRISLIKNEDEYNDIIDELIDRFGDIPDETMNLLDAALLRARAYVCYITRIWYRDGLLRFSMYNKANINVDGIEDLVNNYMGRMKFQMGAKPEFVLKLSKEEKRDILRQAEFVVADISQLLITSDNETKNGGTD</sequence>
<keyword evidence="5 13" id="KW-0378">Hydrolase</keyword>
<dbReference type="Gene3D" id="3.30.2060.10">
    <property type="entry name" value="Penicillin-binding protein 1b domain"/>
    <property type="match status" value="1"/>
</dbReference>
<evidence type="ECO:0000256" key="3">
    <source>
        <dbReference type="ARBA" id="ARBA00022741"/>
    </source>
</evidence>
<evidence type="ECO:0000259" key="14">
    <source>
        <dbReference type="PROSITE" id="PS51192"/>
    </source>
</evidence>
<evidence type="ECO:0000256" key="7">
    <source>
        <dbReference type="ARBA" id="ARBA00022840"/>
    </source>
</evidence>
<dbReference type="Gene3D" id="3.40.50.300">
    <property type="entry name" value="P-loop containing nucleotide triphosphate hydrolases"/>
    <property type="match status" value="2"/>
</dbReference>
<feature type="domain" description="Helicase ATP-binding" evidence="14">
    <location>
        <begin position="645"/>
        <end position="806"/>
    </location>
</feature>
<dbReference type="PANTHER" id="PTHR47964">
    <property type="entry name" value="ATP-DEPENDENT DNA HELICASE HOMOLOG RECG, CHLOROPLASTIC"/>
    <property type="match status" value="1"/>
</dbReference>
<comment type="similarity">
    <text evidence="10 13">In the N-terminal section; belongs to the UvrB family.</text>
</comment>
<keyword evidence="3 13" id="KW-0547">Nucleotide-binding</keyword>
<dbReference type="InterPro" id="IPR036101">
    <property type="entry name" value="CarD-like/TRCF_RID_sf"/>
</dbReference>
<dbReference type="FunFam" id="3.40.50.300:FF:000546">
    <property type="entry name" value="Transcription-repair-coupling factor"/>
    <property type="match status" value="1"/>
</dbReference>
<dbReference type="GO" id="GO:0006355">
    <property type="term" value="P:regulation of DNA-templated transcription"/>
    <property type="evidence" value="ECO:0007669"/>
    <property type="project" value="UniProtKB-UniRule"/>
</dbReference>
<dbReference type="InterPro" id="IPR041471">
    <property type="entry name" value="UvrB_inter"/>
</dbReference>
<dbReference type="GO" id="GO:0005524">
    <property type="term" value="F:ATP binding"/>
    <property type="evidence" value="ECO:0007669"/>
    <property type="project" value="UniProtKB-UniRule"/>
</dbReference>
<dbReference type="InterPro" id="IPR001650">
    <property type="entry name" value="Helicase_C-like"/>
</dbReference>
<dbReference type="AlphaFoldDB" id="A0A412IR34"/>
<dbReference type="GO" id="GO:0000716">
    <property type="term" value="P:transcription-coupled nucleotide-excision repair, DNA damage recognition"/>
    <property type="evidence" value="ECO:0007669"/>
    <property type="project" value="UniProtKB-UniRule"/>
</dbReference>
<evidence type="ECO:0000256" key="5">
    <source>
        <dbReference type="ARBA" id="ARBA00022801"/>
    </source>
</evidence>
<dbReference type="EMBL" id="QRVK01000021">
    <property type="protein sequence ID" value="RGS41205.1"/>
    <property type="molecule type" value="Genomic_DNA"/>
</dbReference>